<dbReference type="EMBL" id="JAGTJQ010000006">
    <property type="protein sequence ID" value="KAH7029412.1"/>
    <property type="molecule type" value="Genomic_DNA"/>
</dbReference>
<dbReference type="RefSeq" id="XP_046011700.1">
    <property type="nucleotide sequence ID" value="XM_046154262.1"/>
</dbReference>
<comment type="caution">
    <text evidence="1">The sequence shown here is derived from an EMBL/GenBank/DDBJ whole genome shotgun (WGS) entry which is preliminary data.</text>
</comment>
<evidence type="ECO:0000313" key="1">
    <source>
        <dbReference type="EMBL" id="KAH7029412.1"/>
    </source>
</evidence>
<sequence>MTYMQKAACCRSCLCRTRSANPRMIGQCRTRECLRRVNLDSPFVNLSKKAQQSARLLERKSCSPSCWPVP</sequence>
<evidence type="ECO:0000313" key="2">
    <source>
        <dbReference type="Proteomes" id="UP000756346"/>
    </source>
</evidence>
<dbReference type="Proteomes" id="UP000756346">
    <property type="component" value="Unassembled WGS sequence"/>
</dbReference>
<reference evidence="1" key="1">
    <citation type="journal article" date="2021" name="Nat. Commun.">
        <title>Genetic determinants of endophytism in the Arabidopsis root mycobiome.</title>
        <authorList>
            <person name="Mesny F."/>
            <person name="Miyauchi S."/>
            <person name="Thiergart T."/>
            <person name="Pickel B."/>
            <person name="Atanasova L."/>
            <person name="Karlsson M."/>
            <person name="Huettel B."/>
            <person name="Barry K.W."/>
            <person name="Haridas S."/>
            <person name="Chen C."/>
            <person name="Bauer D."/>
            <person name="Andreopoulos W."/>
            <person name="Pangilinan J."/>
            <person name="LaButti K."/>
            <person name="Riley R."/>
            <person name="Lipzen A."/>
            <person name="Clum A."/>
            <person name="Drula E."/>
            <person name="Henrissat B."/>
            <person name="Kohler A."/>
            <person name="Grigoriev I.V."/>
            <person name="Martin F.M."/>
            <person name="Hacquard S."/>
        </authorList>
    </citation>
    <scope>NUCLEOTIDE SEQUENCE</scope>
    <source>
        <strain evidence="1">MPI-CAGE-CH-0230</strain>
    </source>
</reference>
<protein>
    <submittedName>
        <fullName evidence="1">Uncharacterized protein</fullName>
    </submittedName>
</protein>
<dbReference type="GeneID" id="70183808"/>
<keyword evidence="2" id="KW-1185">Reference proteome</keyword>
<organism evidence="1 2">
    <name type="scientific">Microdochium trichocladiopsis</name>
    <dbReference type="NCBI Taxonomy" id="1682393"/>
    <lineage>
        <taxon>Eukaryota</taxon>
        <taxon>Fungi</taxon>
        <taxon>Dikarya</taxon>
        <taxon>Ascomycota</taxon>
        <taxon>Pezizomycotina</taxon>
        <taxon>Sordariomycetes</taxon>
        <taxon>Xylariomycetidae</taxon>
        <taxon>Xylariales</taxon>
        <taxon>Microdochiaceae</taxon>
        <taxon>Microdochium</taxon>
    </lineage>
</organism>
<gene>
    <name evidence="1" type="ORF">B0I36DRAFT_325722</name>
</gene>
<accession>A0A9P9BPN4</accession>
<dbReference type="AlphaFoldDB" id="A0A9P9BPN4"/>
<proteinExistence type="predicted"/>
<name>A0A9P9BPN4_9PEZI</name>